<evidence type="ECO:0000313" key="2">
    <source>
        <dbReference type="Proteomes" id="UP000006038"/>
    </source>
</evidence>
<dbReference type="HOGENOM" id="CLU_2695137_0_0_1"/>
<evidence type="ECO:0000313" key="1">
    <source>
        <dbReference type="EnsemblPlants" id="OB03G36170.1"/>
    </source>
</evidence>
<keyword evidence="2" id="KW-1185">Reference proteome</keyword>
<dbReference type="EnsemblPlants" id="OB03G36170.1">
    <property type="protein sequence ID" value="OB03G36170.1"/>
    <property type="gene ID" value="OB03G36170"/>
</dbReference>
<proteinExistence type="predicted"/>
<dbReference type="OMA" id="FQCRASE"/>
<accession>J3LRE1</accession>
<dbReference type="Gramene" id="OB03G36170.1">
    <property type="protein sequence ID" value="OB03G36170.1"/>
    <property type="gene ID" value="OB03G36170"/>
</dbReference>
<dbReference type="Proteomes" id="UP000006038">
    <property type="component" value="Chromosome 3"/>
</dbReference>
<organism evidence="1">
    <name type="scientific">Oryza brachyantha</name>
    <name type="common">malo sina</name>
    <dbReference type="NCBI Taxonomy" id="4533"/>
    <lineage>
        <taxon>Eukaryota</taxon>
        <taxon>Viridiplantae</taxon>
        <taxon>Streptophyta</taxon>
        <taxon>Embryophyta</taxon>
        <taxon>Tracheophyta</taxon>
        <taxon>Spermatophyta</taxon>
        <taxon>Magnoliopsida</taxon>
        <taxon>Liliopsida</taxon>
        <taxon>Poales</taxon>
        <taxon>Poaceae</taxon>
        <taxon>BOP clade</taxon>
        <taxon>Oryzoideae</taxon>
        <taxon>Oryzeae</taxon>
        <taxon>Oryzinae</taxon>
        <taxon>Oryza</taxon>
    </lineage>
</organism>
<dbReference type="AlphaFoldDB" id="J3LRE1"/>
<reference evidence="1" key="2">
    <citation type="submission" date="2013-04" db="UniProtKB">
        <authorList>
            <consortium name="EnsemblPlants"/>
        </authorList>
    </citation>
    <scope>IDENTIFICATION</scope>
</reference>
<reference evidence="1" key="1">
    <citation type="journal article" date="2013" name="Nat. Commun.">
        <title>Whole-genome sequencing of Oryza brachyantha reveals mechanisms underlying Oryza genome evolution.</title>
        <authorList>
            <person name="Chen J."/>
            <person name="Huang Q."/>
            <person name="Gao D."/>
            <person name="Wang J."/>
            <person name="Lang Y."/>
            <person name="Liu T."/>
            <person name="Li B."/>
            <person name="Bai Z."/>
            <person name="Luis Goicoechea J."/>
            <person name="Liang C."/>
            <person name="Chen C."/>
            <person name="Zhang W."/>
            <person name="Sun S."/>
            <person name="Liao Y."/>
            <person name="Zhang X."/>
            <person name="Yang L."/>
            <person name="Song C."/>
            <person name="Wang M."/>
            <person name="Shi J."/>
            <person name="Liu G."/>
            <person name="Liu J."/>
            <person name="Zhou H."/>
            <person name="Zhou W."/>
            <person name="Yu Q."/>
            <person name="An N."/>
            <person name="Chen Y."/>
            <person name="Cai Q."/>
            <person name="Wang B."/>
            <person name="Liu B."/>
            <person name="Min J."/>
            <person name="Huang Y."/>
            <person name="Wu H."/>
            <person name="Li Z."/>
            <person name="Zhang Y."/>
            <person name="Yin Y."/>
            <person name="Song W."/>
            <person name="Jiang J."/>
            <person name="Jackson S.A."/>
            <person name="Wing R.A."/>
            <person name="Wang J."/>
            <person name="Chen M."/>
        </authorList>
    </citation>
    <scope>NUCLEOTIDE SEQUENCE [LARGE SCALE GENOMIC DNA]</scope>
    <source>
        <strain evidence="1">cv. IRGC 101232</strain>
    </source>
</reference>
<protein>
    <submittedName>
        <fullName evidence="1">Uncharacterized protein</fullName>
    </submittedName>
</protein>
<name>J3LRE1_ORYBR</name>
<sequence length="74" mass="8260">VPPFVVISENGNHTHIRKELVSNKASSSYEEYLQYPSKFLLSFLLKCPVICASFQCRASEPSEAPGRHSSRPPP</sequence>